<dbReference type="PANTHER" id="PTHR28208">
    <property type="entry name" value="PHOSPHATIDATE PHOSPHATASE APP1"/>
    <property type="match status" value="1"/>
</dbReference>
<dbReference type="OrthoDB" id="9789875at2"/>
<proteinExistence type="predicted"/>
<evidence type="ECO:0000313" key="2">
    <source>
        <dbReference type="EMBL" id="SHJ53152.1"/>
    </source>
</evidence>
<gene>
    <name evidence="2" type="ORF">SAMN02745146_3368</name>
</gene>
<dbReference type="Proteomes" id="UP000184418">
    <property type="component" value="Unassembled WGS sequence"/>
</dbReference>
<dbReference type="EMBL" id="FQYN01000007">
    <property type="protein sequence ID" value="SHJ53152.1"/>
    <property type="molecule type" value="Genomic_DNA"/>
</dbReference>
<dbReference type="GO" id="GO:0008195">
    <property type="term" value="F:phosphatidate phosphatase activity"/>
    <property type="evidence" value="ECO:0007669"/>
    <property type="project" value="InterPro"/>
</dbReference>
<dbReference type="Pfam" id="PF09949">
    <property type="entry name" value="APP1_cat"/>
    <property type="match status" value="1"/>
</dbReference>
<dbReference type="RefSeq" id="WP_073111325.1">
    <property type="nucleotide sequence ID" value="NZ_FQYN01000007.1"/>
</dbReference>
<dbReference type="AlphaFoldDB" id="A0A1M6K2V7"/>
<dbReference type="STRING" id="1121955.SAMN02745146_3368"/>
<protein>
    <submittedName>
        <fullName evidence="2">Phosphatidate phosphatase APP1</fullName>
    </submittedName>
</protein>
<evidence type="ECO:0000313" key="3">
    <source>
        <dbReference type="Proteomes" id="UP000184418"/>
    </source>
</evidence>
<name>A0A1M6K2V7_9BACT</name>
<evidence type="ECO:0000259" key="1">
    <source>
        <dbReference type="Pfam" id="PF09949"/>
    </source>
</evidence>
<accession>A0A1M6K2V7</accession>
<dbReference type="InterPro" id="IPR019236">
    <property type="entry name" value="APP1_cat"/>
</dbReference>
<keyword evidence="3" id="KW-1185">Reference proteome</keyword>
<reference evidence="2 3" key="1">
    <citation type="submission" date="2016-11" db="EMBL/GenBank/DDBJ databases">
        <authorList>
            <person name="Jaros S."/>
            <person name="Januszkiewicz K."/>
            <person name="Wedrychowicz H."/>
        </authorList>
    </citation>
    <scope>NUCLEOTIDE SEQUENCE [LARGE SCALE GENOMIC DNA]</scope>
    <source>
        <strain evidence="2 3">DSM 21074</strain>
    </source>
</reference>
<sequence>MNSFLNKLGDWTEHADDLILRARARLGLLKPLQIVPYRSYGTPTRLYVKGRLLTDKGLGEPTTNDSRWHNLADMYRRFESNEIAGAQLLVRPADGSEHPIMTDDEGYFTLNLEPTSLPTPIDFMWYPVEVLLKAVPAPLPLPAGLSAMAPVLIPPADAEYGIISDLDDTVIQTSATDLLRMARTVLLRNARSRLPFKGVAEFYRALQLGRNGKRNNPFFYVSSSPWNLYDLLEDFLELNEIPPGPLLLRDFGIGGRKANAPSSHHDHKLREIDNLLLTYPLLPFVLIGDSGQEDANIYREVVRRHPGRILAIYIRDVLRPDRAALVEKVSEELRTDKVEMLLVQDTVQAAEHAAQSGLIFREAIPAVEAEKQKDETAKEA</sequence>
<dbReference type="PANTHER" id="PTHR28208:SF3">
    <property type="entry name" value="PHOSPHATIDATE PHOSPHATASE APP1"/>
    <property type="match status" value="1"/>
</dbReference>
<feature type="domain" description="Phosphatidate phosphatase APP1 catalytic" evidence="1">
    <location>
        <begin position="160"/>
        <end position="316"/>
    </location>
</feature>
<dbReference type="InterPro" id="IPR052935">
    <property type="entry name" value="Mg2+_PAP"/>
</dbReference>
<organism evidence="2 3">
    <name type="scientific">Hymenobacter daecheongensis DSM 21074</name>
    <dbReference type="NCBI Taxonomy" id="1121955"/>
    <lineage>
        <taxon>Bacteria</taxon>
        <taxon>Pseudomonadati</taxon>
        <taxon>Bacteroidota</taxon>
        <taxon>Cytophagia</taxon>
        <taxon>Cytophagales</taxon>
        <taxon>Hymenobacteraceae</taxon>
        <taxon>Hymenobacter</taxon>
    </lineage>
</organism>